<dbReference type="Ensembl" id="ENSOABT00000005848.2">
    <property type="protein sequence ID" value="ENSOABP00000005642.2"/>
    <property type="gene ID" value="ENSOABG00000029809.1"/>
</dbReference>
<reference evidence="6" key="2">
    <citation type="submission" date="2025-09" db="UniProtKB">
        <authorList>
            <consortium name="Ensembl"/>
        </authorList>
    </citation>
    <scope>IDENTIFICATION</scope>
</reference>
<dbReference type="PROSITE" id="PS01225">
    <property type="entry name" value="CTCK_2"/>
    <property type="match status" value="1"/>
</dbReference>
<dbReference type="InterPro" id="IPR006207">
    <property type="entry name" value="Cys_knot_C"/>
</dbReference>
<organism evidence="6 7">
    <name type="scientific">Oreochromis aureus</name>
    <name type="common">Israeli tilapia</name>
    <name type="synonym">Chromis aureus</name>
    <dbReference type="NCBI Taxonomy" id="47969"/>
    <lineage>
        <taxon>Eukaryota</taxon>
        <taxon>Metazoa</taxon>
        <taxon>Chordata</taxon>
        <taxon>Craniata</taxon>
        <taxon>Vertebrata</taxon>
        <taxon>Euteleostomi</taxon>
        <taxon>Actinopterygii</taxon>
        <taxon>Neopterygii</taxon>
        <taxon>Teleostei</taxon>
        <taxon>Neoteleostei</taxon>
        <taxon>Acanthomorphata</taxon>
        <taxon>Ovalentaria</taxon>
        <taxon>Cichlomorphae</taxon>
        <taxon>Cichliformes</taxon>
        <taxon>Cichlidae</taxon>
        <taxon>African cichlids</taxon>
        <taxon>Pseudocrenilabrinae</taxon>
        <taxon>Oreochromini</taxon>
        <taxon>Oreochromis</taxon>
    </lineage>
</organism>
<dbReference type="PANTHER" id="PTHR11339">
    <property type="entry name" value="EXTRACELLULAR MATRIX GLYCOPROTEIN RELATED"/>
    <property type="match status" value="1"/>
</dbReference>
<evidence type="ECO:0000256" key="1">
    <source>
        <dbReference type="ARBA" id="ARBA00004613"/>
    </source>
</evidence>
<feature type="disulfide bond" evidence="4">
    <location>
        <begin position="21"/>
        <end position="75"/>
    </location>
</feature>
<dbReference type="PANTHER" id="PTHR11339:SF384">
    <property type="entry name" value="MUCIN-2"/>
    <property type="match status" value="1"/>
</dbReference>
<keyword evidence="2" id="KW-0964">Secreted</keyword>
<accession>A0A668RMP6</accession>
<feature type="disulfide bond" evidence="4">
    <location>
        <begin position="10"/>
        <end position="59"/>
    </location>
</feature>
<proteinExistence type="predicted"/>
<evidence type="ECO:0000256" key="4">
    <source>
        <dbReference type="PROSITE-ProRule" id="PRU00039"/>
    </source>
</evidence>
<protein>
    <recommendedName>
        <fullName evidence="5">CTCK domain-containing protein</fullName>
    </recommendedName>
</protein>
<dbReference type="Proteomes" id="UP000472276">
    <property type="component" value="Unassembled WGS sequence"/>
</dbReference>
<keyword evidence="7" id="KW-1185">Reference proteome</keyword>
<dbReference type="PROSITE" id="PS01185">
    <property type="entry name" value="CTCK_1"/>
    <property type="match status" value="1"/>
</dbReference>
<evidence type="ECO:0000313" key="7">
    <source>
        <dbReference type="Proteomes" id="UP000472276"/>
    </source>
</evidence>
<dbReference type="InterPro" id="IPR006208">
    <property type="entry name" value="Glyco_hormone_CN"/>
</dbReference>
<comment type="caution">
    <text evidence="4">Lacks conserved residue(s) required for the propagation of feature annotation.</text>
</comment>
<reference evidence="6" key="1">
    <citation type="submission" date="2025-08" db="UniProtKB">
        <authorList>
            <consortium name="Ensembl"/>
        </authorList>
    </citation>
    <scope>IDENTIFICATION</scope>
</reference>
<dbReference type="SMART" id="SM00041">
    <property type="entry name" value="CT"/>
    <property type="match status" value="1"/>
</dbReference>
<sequence length="98" mass="10913">MKTHITVNGCQSAQEVDMPYCEGSCNTYTMYSKAAGAMEHSCSCCKEINFSNRTVDLVCLNGDTVPYTYMYVEQCGCTKTDCSSAGHHVRRKRSFTLL</sequence>
<evidence type="ECO:0000259" key="5">
    <source>
        <dbReference type="PROSITE" id="PS01225"/>
    </source>
</evidence>
<feature type="domain" description="CTCK" evidence="5">
    <location>
        <begin position="1"/>
        <end position="83"/>
    </location>
</feature>
<comment type="subcellular location">
    <subcellularLocation>
        <location evidence="1">Secreted</location>
    </subcellularLocation>
</comment>
<name>A0A668RMP6_OREAU</name>
<evidence type="ECO:0000256" key="2">
    <source>
        <dbReference type="ARBA" id="ARBA00022525"/>
    </source>
</evidence>
<dbReference type="Gene3D" id="2.10.90.10">
    <property type="entry name" value="Cystine-knot cytokines"/>
    <property type="match status" value="1"/>
</dbReference>
<dbReference type="InterPro" id="IPR029034">
    <property type="entry name" value="Cystine-knot_cytokine"/>
</dbReference>
<dbReference type="AlphaFoldDB" id="A0A668RMP6"/>
<dbReference type="GO" id="GO:0005576">
    <property type="term" value="C:extracellular region"/>
    <property type="evidence" value="ECO:0007669"/>
    <property type="project" value="UniProtKB-SubCell"/>
</dbReference>
<keyword evidence="3 4" id="KW-1015">Disulfide bond</keyword>
<dbReference type="Pfam" id="PF00007">
    <property type="entry name" value="Cys_knot"/>
    <property type="match status" value="1"/>
</dbReference>
<feature type="disulfide bond" evidence="4">
    <location>
        <begin position="25"/>
        <end position="77"/>
    </location>
</feature>
<dbReference type="InterPro" id="IPR050780">
    <property type="entry name" value="Mucin_vWF_Thrombospondin_sf"/>
</dbReference>
<evidence type="ECO:0000256" key="3">
    <source>
        <dbReference type="ARBA" id="ARBA00023157"/>
    </source>
</evidence>
<evidence type="ECO:0000313" key="6">
    <source>
        <dbReference type="Ensembl" id="ENSOABP00000005642.2"/>
    </source>
</evidence>